<evidence type="ECO:0000313" key="2">
    <source>
        <dbReference type="Proteomes" id="UP000524404"/>
    </source>
</evidence>
<dbReference type="Gene3D" id="3.10.620.30">
    <property type="match status" value="1"/>
</dbReference>
<dbReference type="EMBL" id="JACHKT010000017">
    <property type="protein sequence ID" value="MBB6003837.1"/>
    <property type="molecule type" value="Genomic_DNA"/>
</dbReference>
<dbReference type="AlphaFoldDB" id="A0A841EI09"/>
<proteinExistence type="predicted"/>
<protein>
    <recommendedName>
        <fullName evidence="3">Transglutaminase-like superfamily protein</fullName>
    </recommendedName>
</protein>
<evidence type="ECO:0000313" key="1">
    <source>
        <dbReference type="EMBL" id="MBB6003837.1"/>
    </source>
</evidence>
<sequence>MDNYFKKPTKTDYIKKPVAIHTEDTFYNICKKYIPASLKQTKSLSEYFKNQKNSYLTSKKIFGFVKTYITYRIDQKGFEEIRFPNQLWKDKVGDCEDFTIFCSSILCNLRISHTIRMADYGKGWQHIYIKVGNTVLDPVQDMFNYEDKGKYLDYEINANGLGKLPVSLYSAREKFILELWNAFQKDGVVYKKDIETNTIPTDNVESLVDYLKDKLGVKAIYLPQEEKQVTTAGKTNTVKFTERIRVELQNTTITFDPETISRLVAKIAGNEALKPLKKVNTQAGIHPDNTELMSIFKDFVSKYDGIRSKAFSTINFSENGVASTNLYSILHLKTETNVIGNYYPSGEALEEDLPFPDYFRILEKNSDHSITITTNLSELEKLIQTAHKFSDYGDKSSKPIILRSTLNSYEFEATSEKITEVKGKVIVDDFSARLISKTSFDSFFVIIESNIIVKLLRVLNKLKVSNIKISVSANRDEIRPILIKCDTKFGELTYLLQPLSRIDNSKKSIIKRENNFRKILIPYRYELQAI</sequence>
<keyword evidence="2" id="KW-1185">Reference proteome</keyword>
<organism evidence="1 2">
    <name type="scientific">Arcicella rosea</name>
    <dbReference type="NCBI Taxonomy" id="502909"/>
    <lineage>
        <taxon>Bacteria</taxon>
        <taxon>Pseudomonadati</taxon>
        <taxon>Bacteroidota</taxon>
        <taxon>Cytophagia</taxon>
        <taxon>Cytophagales</taxon>
        <taxon>Flectobacillaceae</taxon>
        <taxon>Arcicella</taxon>
    </lineage>
</organism>
<accession>A0A841EI09</accession>
<dbReference type="RefSeq" id="WP_184134492.1">
    <property type="nucleotide sequence ID" value="NZ_JACHKT010000017.1"/>
</dbReference>
<name>A0A841EI09_9BACT</name>
<gene>
    <name evidence="1" type="ORF">HNP25_002496</name>
</gene>
<reference evidence="1 2" key="1">
    <citation type="submission" date="2020-08" db="EMBL/GenBank/DDBJ databases">
        <title>Functional genomics of gut bacteria from endangered species of beetles.</title>
        <authorList>
            <person name="Carlos-Shanley C."/>
        </authorList>
    </citation>
    <scope>NUCLEOTIDE SEQUENCE [LARGE SCALE GENOMIC DNA]</scope>
    <source>
        <strain evidence="1 2">S00070</strain>
    </source>
</reference>
<dbReference type="Proteomes" id="UP000524404">
    <property type="component" value="Unassembled WGS sequence"/>
</dbReference>
<comment type="caution">
    <text evidence="1">The sequence shown here is derived from an EMBL/GenBank/DDBJ whole genome shotgun (WGS) entry which is preliminary data.</text>
</comment>
<evidence type="ECO:0008006" key="3">
    <source>
        <dbReference type="Google" id="ProtNLM"/>
    </source>
</evidence>